<keyword evidence="3 6" id="KW-0812">Transmembrane</keyword>
<dbReference type="Proteomes" id="UP000254176">
    <property type="component" value="Unassembled WGS sequence"/>
</dbReference>
<feature type="transmembrane region" description="Helical" evidence="6">
    <location>
        <begin position="537"/>
        <end position="555"/>
    </location>
</feature>
<evidence type="ECO:0000313" key="9">
    <source>
        <dbReference type="Proteomes" id="UP000254176"/>
    </source>
</evidence>
<evidence type="ECO:0000259" key="7">
    <source>
        <dbReference type="Pfam" id="PF03553"/>
    </source>
</evidence>
<reference evidence="8 9" key="1">
    <citation type="submission" date="2018-06" db="EMBL/GenBank/DDBJ databases">
        <authorList>
            <consortium name="Pathogen Informatics"/>
            <person name="Doyle S."/>
        </authorList>
    </citation>
    <scope>NUCLEOTIDE SEQUENCE [LARGE SCALE GENOMIC DNA]</scope>
    <source>
        <strain evidence="8 9">NCTC8554</strain>
    </source>
</reference>
<keyword evidence="5 6" id="KW-0472">Membrane</keyword>
<feature type="transmembrane region" description="Helical" evidence="6">
    <location>
        <begin position="514"/>
        <end position="531"/>
    </location>
</feature>
<feature type="transmembrane region" description="Helical" evidence="6">
    <location>
        <begin position="173"/>
        <end position="197"/>
    </location>
</feature>
<dbReference type="EMBL" id="UGRP01000001">
    <property type="protein sequence ID" value="SUA19384.1"/>
    <property type="molecule type" value="Genomic_DNA"/>
</dbReference>
<feature type="domain" description="Na+/H+ antiporter NhaC-like C-terminal" evidence="7">
    <location>
        <begin position="222"/>
        <end position="532"/>
    </location>
</feature>
<feature type="transmembrane region" description="Helical" evidence="6">
    <location>
        <begin position="355"/>
        <end position="375"/>
    </location>
</feature>
<protein>
    <submittedName>
        <fullName evidence="8">Integral membrane protein</fullName>
    </submittedName>
</protein>
<evidence type="ECO:0000256" key="2">
    <source>
        <dbReference type="ARBA" id="ARBA00022475"/>
    </source>
</evidence>
<evidence type="ECO:0000256" key="1">
    <source>
        <dbReference type="ARBA" id="ARBA00004651"/>
    </source>
</evidence>
<proteinExistence type="predicted"/>
<feature type="transmembrane region" description="Helical" evidence="6">
    <location>
        <begin position="88"/>
        <end position="107"/>
    </location>
</feature>
<evidence type="ECO:0000313" key="8">
    <source>
        <dbReference type="EMBL" id="SUA19384.1"/>
    </source>
</evidence>
<sequence length="563" mass="60119">MIKCPSIPINGHFTKISWLILNKYFLRQKIFPPILPTKPKPEADRYAPIRTLNTPITMQLIDYSHSFFSVVPPFLALALAVITRRVLLSLGIGILVGVAFLVGGNPVDGLTHLKDMVVGLAWSDGDWSLGKPKILVFLILLGIFTSLLTYSGSNQAFADWAKRHIKNRRGAKMLTACLVFVTFIDDYFHSLAVGAIARPVTDKFKVSRTKLAYILDSTAAPMCVLMPVSSWGASIIATLAGLLVTYKITEYTPMGTFVAMSLMNYYALFALIMVFVVAWFSFDIGSMARFEQAALNEAHDETAVSDGSWGRVYALIIPVLALIASTVSAMIYTGAQASETFSILGAFENTDVNTSLVFGGTCGVLAVVLCTLGTIKTADYPKAVWQGAKSMFGAIAILILAWLISTVVGEMHTGDYLSTLVAGNIHPGFLPVILFLLASVMAFATGTSWGTFGIMLPIAAAMAVKVDPSLIIPCMSAVMAGAVCGDHCSPISDTTILSSTGARCNHIDHVTSQLPYALTVAAAAASGYLALGLTKSALLGFGTTGIVLAVLIFLLKDKKLANA</sequence>
<feature type="transmembrane region" description="Helical" evidence="6">
    <location>
        <begin position="218"/>
        <end position="243"/>
    </location>
</feature>
<keyword evidence="2" id="KW-1003">Cell membrane</keyword>
<dbReference type="PANTHER" id="PTHR43478:SF1">
    <property type="entry name" value="NA+_H+ ANTIPORTER NHAC-LIKE C-TERMINAL DOMAIN-CONTAINING PROTEIN"/>
    <property type="match status" value="1"/>
</dbReference>
<gene>
    <name evidence="8" type="primary">mleN</name>
    <name evidence="8" type="ORF">NCTC8554_01084</name>
</gene>
<dbReference type="AlphaFoldDB" id="A0A378VQX5"/>
<evidence type="ECO:0000256" key="5">
    <source>
        <dbReference type="ARBA" id="ARBA00023136"/>
    </source>
</evidence>
<keyword evidence="4 6" id="KW-1133">Transmembrane helix</keyword>
<feature type="transmembrane region" description="Helical" evidence="6">
    <location>
        <begin position="387"/>
        <end position="408"/>
    </location>
</feature>
<feature type="transmembrane region" description="Helical" evidence="6">
    <location>
        <begin position="263"/>
        <end position="282"/>
    </location>
</feature>
<organism evidence="8 9">
    <name type="scientific">Neisseria meningitidis</name>
    <dbReference type="NCBI Taxonomy" id="487"/>
    <lineage>
        <taxon>Bacteria</taxon>
        <taxon>Pseudomonadati</taxon>
        <taxon>Pseudomonadota</taxon>
        <taxon>Betaproteobacteria</taxon>
        <taxon>Neisseriales</taxon>
        <taxon>Neisseriaceae</taxon>
        <taxon>Neisseria</taxon>
    </lineage>
</organism>
<feature type="transmembrane region" description="Helical" evidence="6">
    <location>
        <begin position="134"/>
        <end position="153"/>
    </location>
</feature>
<dbReference type="PANTHER" id="PTHR43478">
    <property type="entry name" value="NA+/H+ ANTIPORTER-RELATED"/>
    <property type="match status" value="1"/>
</dbReference>
<accession>A0A378VQX5</accession>
<dbReference type="Pfam" id="PF03553">
    <property type="entry name" value="Na_H_antiporter"/>
    <property type="match status" value="1"/>
</dbReference>
<evidence type="ECO:0000256" key="3">
    <source>
        <dbReference type="ARBA" id="ARBA00022692"/>
    </source>
</evidence>
<dbReference type="InterPro" id="IPR018461">
    <property type="entry name" value="Na/H_Antiport_NhaC-like_C"/>
</dbReference>
<evidence type="ECO:0000256" key="4">
    <source>
        <dbReference type="ARBA" id="ARBA00022989"/>
    </source>
</evidence>
<feature type="transmembrane region" description="Helical" evidence="6">
    <location>
        <begin position="312"/>
        <end position="335"/>
    </location>
</feature>
<evidence type="ECO:0000256" key="6">
    <source>
        <dbReference type="SAM" id="Phobius"/>
    </source>
</evidence>
<name>A0A378VQX5_NEIME</name>
<comment type="subcellular location">
    <subcellularLocation>
        <location evidence="1">Cell membrane</location>
        <topology evidence="1">Multi-pass membrane protein</topology>
    </subcellularLocation>
</comment>
<dbReference type="GO" id="GO:0005886">
    <property type="term" value="C:plasma membrane"/>
    <property type="evidence" value="ECO:0007669"/>
    <property type="project" value="UniProtKB-SubCell"/>
</dbReference>